<reference evidence="2 3" key="1">
    <citation type="submission" date="2016-07" db="EMBL/GenBank/DDBJ databases">
        <authorList>
            <person name="Sutton G."/>
            <person name="Brinkac L."/>
            <person name="Sanka R."/>
            <person name="Adams M."/>
            <person name="Lau E."/>
            <person name="Kumar A."/>
            <person name="Macaden R."/>
        </authorList>
    </citation>
    <scope>NUCLEOTIDE SEQUENCE [LARGE SCALE GENOMIC DNA]</scope>
    <source>
        <strain evidence="2 3">GA-0871</strain>
    </source>
</reference>
<keyword evidence="1" id="KW-0472">Membrane</keyword>
<protein>
    <submittedName>
        <fullName evidence="2">Uncharacterized protein</fullName>
    </submittedName>
</protein>
<evidence type="ECO:0000313" key="2">
    <source>
        <dbReference type="EMBL" id="OMC49292.1"/>
    </source>
</evidence>
<feature type="transmembrane region" description="Helical" evidence="1">
    <location>
        <begin position="21"/>
        <end position="42"/>
    </location>
</feature>
<evidence type="ECO:0000313" key="3">
    <source>
        <dbReference type="Proteomes" id="UP000187001"/>
    </source>
</evidence>
<evidence type="ECO:0000256" key="1">
    <source>
        <dbReference type="SAM" id="Phobius"/>
    </source>
</evidence>
<name>A0ABD6QRE9_MYCFO</name>
<organism evidence="2 3">
    <name type="scientific">Mycolicibacterium fortuitum</name>
    <name type="common">Mycobacterium fortuitum</name>
    <dbReference type="NCBI Taxonomy" id="1766"/>
    <lineage>
        <taxon>Bacteria</taxon>
        <taxon>Bacillati</taxon>
        <taxon>Actinomycetota</taxon>
        <taxon>Actinomycetes</taxon>
        <taxon>Mycobacteriales</taxon>
        <taxon>Mycobacteriaceae</taxon>
        <taxon>Mycolicibacterium</taxon>
    </lineage>
</organism>
<comment type="caution">
    <text evidence="2">The sequence shown here is derived from an EMBL/GenBank/DDBJ whole genome shotgun (WGS) entry which is preliminary data.</text>
</comment>
<dbReference type="AlphaFoldDB" id="A0ABD6QRE9"/>
<keyword evidence="1" id="KW-1133">Transmembrane helix</keyword>
<dbReference type="Proteomes" id="UP000187001">
    <property type="component" value="Unassembled WGS sequence"/>
</dbReference>
<accession>A0ABD6QRE9</accession>
<sequence>MVGVRWRLAQRVIRVMRSARRVVGAMVGSASVLRWVVLVLLLRNRPLNVSVVKIGAWIGWTDHAVNI</sequence>
<dbReference type="EMBL" id="MBER01000032">
    <property type="protein sequence ID" value="OMC49292.1"/>
    <property type="molecule type" value="Genomic_DNA"/>
</dbReference>
<gene>
    <name evidence="2" type="ORF">A5742_21315</name>
</gene>
<keyword evidence="1" id="KW-0812">Transmembrane</keyword>
<proteinExistence type="predicted"/>